<accession>C8P6L0</accession>
<organism evidence="3 5">
    <name type="scientific">Limosilactobacillus antri DSM 16041</name>
    <dbReference type="NCBI Taxonomy" id="525309"/>
    <lineage>
        <taxon>Bacteria</taxon>
        <taxon>Bacillati</taxon>
        <taxon>Bacillota</taxon>
        <taxon>Bacilli</taxon>
        <taxon>Lactobacillales</taxon>
        <taxon>Lactobacillaceae</taxon>
        <taxon>Limosilactobacillus</taxon>
    </lineage>
</organism>
<evidence type="ECO:0000259" key="2">
    <source>
        <dbReference type="PROSITE" id="PS51729"/>
    </source>
</evidence>
<dbReference type="PROSITE" id="PS51186">
    <property type="entry name" value="GNAT"/>
    <property type="match status" value="1"/>
</dbReference>
<dbReference type="eggNOG" id="COG2388">
    <property type="taxonomic scope" value="Bacteria"/>
</dbReference>
<dbReference type="Proteomes" id="UP000051883">
    <property type="component" value="Unassembled WGS sequence"/>
</dbReference>
<evidence type="ECO:0000313" key="3">
    <source>
        <dbReference type="EMBL" id="EEW53798.1"/>
    </source>
</evidence>
<dbReference type="AlphaFoldDB" id="C8P6L0"/>
<dbReference type="InterPro" id="IPR000182">
    <property type="entry name" value="GNAT_dom"/>
</dbReference>
<dbReference type="CDD" id="cd04301">
    <property type="entry name" value="NAT_SF"/>
    <property type="match status" value="1"/>
</dbReference>
<dbReference type="Gene3D" id="3.40.630.30">
    <property type="match status" value="1"/>
</dbReference>
<dbReference type="STRING" id="525309.HMPREF0494_0954"/>
<protein>
    <submittedName>
        <fullName evidence="3">Acetyltransferase, GNAT family</fullName>
    </submittedName>
    <submittedName>
        <fullName evidence="4">GNAT family acetyltransferase</fullName>
    </submittedName>
</protein>
<reference evidence="4 6" key="2">
    <citation type="journal article" date="2015" name="Genome Announc.">
        <title>Expanding the biotechnology potential of lactobacilli through comparative genomics of 213 strains and associated genera.</title>
        <authorList>
            <person name="Sun Z."/>
            <person name="Harris H.M."/>
            <person name="McCann A."/>
            <person name="Guo C."/>
            <person name="Argimon S."/>
            <person name="Zhang W."/>
            <person name="Yang X."/>
            <person name="Jeffery I.B."/>
            <person name="Cooney J.C."/>
            <person name="Kagawa T.F."/>
            <person name="Liu W."/>
            <person name="Song Y."/>
            <person name="Salvetti E."/>
            <person name="Wrobel A."/>
            <person name="Rasinkangas P."/>
            <person name="Parkhill J."/>
            <person name="Rea M.C."/>
            <person name="O'Sullivan O."/>
            <person name="Ritari J."/>
            <person name="Douillard F.P."/>
            <person name="Paul Ross R."/>
            <person name="Yang R."/>
            <person name="Briner A.E."/>
            <person name="Felis G.E."/>
            <person name="de Vos W.M."/>
            <person name="Barrangou R."/>
            <person name="Klaenhammer T.R."/>
            <person name="Caufield P.W."/>
            <person name="Cui Y."/>
            <person name="Zhang H."/>
            <person name="O'Toole P.W."/>
        </authorList>
    </citation>
    <scope>NUCLEOTIDE SEQUENCE [LARGE SCALE GENOMIC DNA]</scope>
    <source>
        <strain evidence="4 6">DSM 16041</strain>
    </source>
</reference>
<proteinExistence type="predicted"/>
<keyword evidence="3" id="KW-0808">Transferase</keyword>
<dbReference type="GO" id="GO:0016747">
    <property type="term" value="F:acyltransferase activity, transferring groups other than amino-acyl groups"/>
    <property type="evidence" value="ECO:0007669"/>
    <property type="project" value="InterPro"/>
</dbReference>
<gene>
    <name evidence="4" type="ORF">FC31_GL000085</name>
    <name evidence="3" type="ORF">HMPREF0494_0954</name>
</gene>
<name>C8P6L0_9LACO</name>
<feature type="domain" description="N-acetyltransferase" evidence="2">
    <location>
        <begin position="7"/>
        <end position="95"/>
    </location>
</feature>
<evidence type="ECO:0000313" key="4">
    <source>
        <dbReference type="EMBL" id="KRK60894.1"/>
    </source>
</evidence>
<dbReference type="PROSITE" id="PS51729">
    <property type="entry name" value="GNAT_YJDJ"/>
    <property type="match status" value="1"/>
</dbReference>
<sequence length="103" mass="11895">MDVIKMQFQVEDHRIVASAPGQPLIGEISFPAVSNDRVVVERVFVHPDFRGQGIAAQLVQRFVDYAKEQHWTVKLMCPYAKAQFRLHPEYQELLLPADRFNTN</sequence>
<dbReference type="InterPro" id="IPR016181">
    <property type="entry name" value="Acyl_CoA_acyltransferase"/>
</dbReference>
<dbReference type="Pfam" id="PF14542">
    <property type="entry name" value="Acetyltransf_CG"/>
    <property type="match status" value="1"/>
</dbReference>
<feature type="domain" description="N-acetyltransferase" evidence="1">
    <location>
        <begin position="1"/>
        <end position="98"/>
    </location>
</feature>
<reference evidence="3 5" key="1">
    <citation type="submission" date="2009-09" db="EMBL/GenBank/DDBJ databases">
        <authorList>
            <person name="Qin X."/>
            <person name="Bachman B."/>
            <person name="Battles P."/>
            <person name="Bell A."/>
            <person name="Bess C."/>
            <person name="Bickham C."/>
            <person name="Chaboub L."/>
            <person name="Chen D."/>
            <person name="Coyle M."/>
            <person name="Deiros D.R."/>
            <person name="Dinh H."/>
            <person name="Forbes L."/>
            <person name="Fowler G."/>
            <person name="Francisco L."/>
            <person name="Fu Q."/>
            <person name="Gubbala S."/>
            <person name="Hale W."/>
            <person name="Han Y."/>
            <person name="Hemphill L."/>
            <person name="Highlander S.K."/>
            <person name="Hirani K."/>
            <person name="Hogues M."/>
            <person name="Jackson L."/>
            <person name="Jakkamsetti A."/>
            <person name="Javaid M."/>
            <person name="Jiang H."/>
            <person name="Korchina V."/>
            <person name="Kovar C."/>
            <person name="Lara F."/>
            <person name="Lee S."/>
            <person name="Mata R."/>
            <person name="Mathew T."/>
            <person name="Moen C."/>
            <person name="Morales K."/>
            <person name="Munidasa M."/>
            <person name="Nazareth L."/>
            <person name="Ngo R."/>
            <person name="Nguyen L."/>
            <person name="Okwuonu G."/>
            <person name="Ongeri F."/>
            <person name="Patil S."/>
            <person name="Petrosino J."/>
            <person name="Pham C."/>
            <person name="Pham P."/>
            <person name="Pu L.-L."/>
            <person name="Puazo M."/>
            <person name="Raj R."/>
            <person name="Reid J."/>
            <person name="Rouhana J."/>
            <person name="Saada N."/>
            <person name="Shang Y."/>
            <person name="Simmons D."/>
            <person name="Thornton R."/>
            <person name="Warren J."/>
            <person name="Weissenberger G."/>
            <person name="Zhang J."/>
            <person name="Zhang L."/>
            <person name="Zhou C."/>
            <person name="Zhu D."/>
            <person name="Muzny D."/>
            <person name="Worley K."/>
            <person name="Gibbs R."/>
        </authorList>
    </citation>
    <scope>NUCLEOTIDE SEQUENCE [LARGE SCALE GENOMIC DNA]</scope>
    <source>
        <strain evidence="3 5">DSM 16041</strain>
    </source>
</reference>
<dbReference type="EMBL" id="AZDK01000001">
    <property type="protein sequence ID" value="KRK60894.1"/>
    <property type="molecule type" value="Genomic_DNA"/>
</dbReference>
<keyword evidence="6" id="KW-1185">Reference proteome</keyword>
<dbReference type="HOGENOM" id="CLU_132888_2_2_9"/>
<dbReference type="Proteomes" id="UP000003675">
    <property type="component" value="Unassembled WGS sequence"/>
</dbReference>
<evidence type="ECO:0000259" key="1">
    <source>
        <dbReference type="PROSITE" id="PS51186"/>
    </source>
</evidence>
<evidence type="ECO:0000313" key="5">
    <source>
        <dbReference type="Proteomes" id="UP000003675"/>
    </source>
</evidence>
<dbReference type="SUPFAM" id="SSF55729">
    <property type="entry name" value="Acyl-CoA N-acyltransferases (Nat)"/>
    <property type="match status" value="1"/>
</dbReference>
<dbReference type="InterPro" id="IPR031165">
    <property type="entry name" value="GNAT_YJDJ"/>
</dbReference>
<comment type="caution">
    <text evidence="3">The sequence shown here is derived from an EMBL/GenBank/DDBJ whole genome shotgun (WGS) entry which is preliminary data.</text>
</comment>
<dbReference type="EMBL" id="ACLL01000023">
    <property type="protein sequence ID" value="EEW53798.1"/>
    <property type="molecule type" value="Genomic_DNA"/>
</dbReference>
<evidence type="ECO:0000313" key="6">
    <source>
        <dbReference type="Proteomes" id="UP000051883"/>
    </source>
</evidence>
<dbReference type="PATRIC" id="fig|525309.8.peg.91"/>